<evidence type="ECO:0000256" key="1">
    <source>
        <dbReference type="SAM" id="Coils"/>
    </source>
</evidence>
<sequence length="127" mass="14402">MRKQKSSEDWQKKLAQAHGFRSLEAISQSAQFLGLKNAARALEQSLTGLDLIALTVPKSNEKANTRFIAAANPSAIIELLNDIDSAADEIDRLAAENERLREQHDKSWRRAGIAEENLRRRYSSWKR</sequence>
<keyword evidence="1" id="KW-0175">Coiled coil</keyword>
<dbReference type="EMBL" id="CP148074">
    <property type="protein sequence ID" value="WXL23959.1"/>
    <property type="molecule type" value="Genomic_DNA"/>
</dbReference>
<dbReference type="Pfam" id="PF13935">
    <property type="entry name" value="Ead_Ea22"/>
    <property type="match status" value="1"/>
</dbReference>
<evidence type="ECO:0000313" key="2">
    <source>
        <dbReference type="EMBL" id="WXL23959.1"/>
    </source>
</evidence>
<dbReference type="InterPro" id="IPR025153">
    <property type="entry name" value="Ead_Ea22"/>
</dbReference>
<protein>
    <submittedName>
        <fullName evidence="2">Ead/Ea22-like family protein</fullName>
    </submittedName>
</protein>
<dbReference type="Proteomes" id="UP001476583">
    <property type="component" value="Chromosome"/>
</dbReference>
<organism evidence="2 3">
    <name type="scientific">Ectopseudomonas mendocina</name>
    <name type="common">Pseudomonas mendocina</name>
    <dbReference type="NCBI Taxonomy" id="300"/>
    <lineage>
        <taxon>Bacteria</taxon>
        <taxon>Pseudomonadati</taxon>
        <taxon>Pseudomonadota</taxon>
        <taxon>Gammaproteobacteria</taxon>
        <taxon>Pseudomonadales</taxon>
        <taxon>Pseudomonadaceae</taxon>
        <taxon>Ectopseudomonas</taxon>
    </lineage>
</organism>
<accession>A0ABZ2RIQ2</accession>
<reference evidence="2 3" key="1">
    <citation type="submission" date="2024-03" db="EMBL/GenBank/DDBJ databases">
        <title>Complete genome of BD2.</title>
        <authorList>
            <person name="Cao G."/>
        </authorList>
    </citation>
    <scope>NUCLEOTIDE SEQUENCE [LARGE SCALE GENOMIC DNA]</scope>
    <source>
        <strain evidence="2 3">BD2</strain>
    </source>
</reference>
<evidence type="ECO:0000313" key="3">
    <source>
        <dbReference type="Proteomes" id="UP001476583"/>
    </source>
</evidence>
<proteinExistence type="predicted"/>
<feature type="coiled-coil region" evidence="1">
    <location>
        <begin position="76"/>
        <end position="103"/>
    </location>
</feature>
<keyword evidence="3" id="KW-1185">Reference proteome</keyword>
<name>A0ABZ2RIQ2_ECTME</name>
<gene>
    <name evidence="2" type="ORF">WG219_11390</name>
</gene>